<evidence type="ECO:0000256" key="2">
    <source>
        <dbReference type="ARBA" id="ARBA00023315"/>
    </source>
</evidence>
<reference evidence="4 5" key="1">
    <citation type="submission" date="2019-06" db="EMBL/GenBank/DDBJ databases">
        <title>Sorghum-associated microbial communities from plants grown in Nebraska, USA.</title>
        <authorList>
            <person name="Schachtman D."/>
        </authorList>
    </citation>
    <scope>NUCLEOTIDE SEQUENCE [LARGE SCALE GENOMIC DNA]</scope>
    <source>
        <strain evidence="4 5">1209</strain>
    </source>
</reference>
<keyword evidence="5" id="KW-1185">Reference proteome</keyword>
<dbReference type="Proteomes" id="UP000320811">
    <property type="component" value="Unassembled WGS sequence"/>
</dbReference>
<dbReference type="PROSITE" id="PS51186">
    <property type="entry name" value="GNAT"/>
    <property type="match status" value="1"/>
</dbReference>
<dbReference type="Pfam" id="PF00583">
    <property type="entry name" value="Acetyltransf_1"/>
    <property type="match status" value="1"/>
</dbReference>
<dbReference type="SUPFAM" id="SSF55729">
    <property type="entry name" value="Acyl-CoA N-acyltransferases (Nat)"/>
    <property type="match status" value="1"/>
</dbReference>
<name>A0A561PXQ5_9BACT</name>
<dbReference type="Gene3D" id="3.40.630.30">
    <property type="match status" value="1"/>
</dbReference>
<dbReference type="InterPro" id="IPR000182">
    <property type="entry name" value="GNAT_dom"/>
</dbReference>
<accession>A0A561PXQ5</accession>
<evidence type="ECO:0000259" key="3">
    <source>
        <dbReference type="PROSITE" id="PS51186"/>
    </source>
</evidence>
<dbReference type="CDD" id="cd04301">
    <property type="entry name" value="NAT_SF"/>
    <property type="match status" value="1"/>
</dbReference>
<dbReference type="EMBL" id="VIWO01000002">
    <property type="protein sequence ID" value="TWF42885.1"/>
    <property type="molecule type" value="Genomic_DNA"/>
</dbReference>
<keyword evidence="2" id="KW-0012">Acyltransferase</keyword>
<evidence type="ECO:0000256" key="1">
    <source>
        <dbReference type="ARBA" id="ARBA00022679"/>
    </source>
</evidence>
<dbReference type="InterPro" id="IPR016181">
    <property type="entry name" value="Acyl_CoA_acyltransferase"/>
</dbReference>
<proteinExistence type="predicted"/>
<evidence type="ECO:0000313" key="4">
    <source>
        <dbReference type="EMBL" id="TWF42885.1"/>
    </source>
</evidence>
<dbReference type="AlphaFoldDB" id="A0A561PXQ5"/>
<keyword evidence="1 4" id="KW-0808">Transferase</keyword>
<organism evidence="4 5">
    <name type="scientific">Chitinophaga polysaccharea</name>
    <dbReference type="NCBI Taxonomy" id="1293035"/>
    <lineage>
        <taxon>Bacteria</taxon>
        <taxon>Pseudomonadati</taxon>
        <taxon>Bacteroidota</taxon>
        <taxon>Chitinophagia</taxon>
        <taxon>Chitinophagales</taxon>
        <taxon>Chitinophagaceae</taxon>
        <taxon>Chitinophaga</taxon>
    </lineage>
</organism>
<evidence type="ECO:0000313" key="5">
    <source>
        <dbReference type="Proteomes" id="UP000320811"/>
    </source>
</evidence>
<protein>
    <submittedName>
        <fullName evidence="4">Spermine/spermidine N-acetyltransferase</fullName>
    </submittedName>
</protein>
<feature type="domain" description="N-acetyltransferase" evidence="3">
    <location>
        <begin position="4"/>
        <end position="173"/>
    </location>
</feature>
<dbReference type="InterPro" id="IPR050832">
    <property type="entry name" value="Bact_Acetyltransf"/>
</dbReference>
<comment type="caution">
    <text evidence="4">The sequence shown here is derived from an EMBL/GenBank/DDBJ whole genome shotgun (WGS) entry which is preliminary data.</text>
</comment>
<gene>
    <name evidence="4" type="ORF">FHW36_102646</name>
</gene>
<dbReference type="RefSeq" id="WP_145667421.1">
    <property type="nucleotide sequence ID" value="NZ_VIWO01000002.1"/>
</dbReference>
<dbReference type="PANTHER" id="PTHR43877">
    <property type="entry name" value="AMINOALKYLPHOSPHONATE N-ACETYLTRANSFERASE-RELATED-RELATED"/>
    <property type="match status" value="1"/>
</dbReference>
<dbReference type="GO" id="GO:0016747">
    <property type="term" value="F:acyltransferase activity, transferring groups other than amino-acyl groups"/>
    <property type="evidence" value="ECO:0007669"/>
    <property type="project" value="InterPro"/>
</dbReference>
<sequence>MEQIVIQKASLGDMATIQGIGRQTFFETFAHGNTGDDMDKYLDEHFSEVKIKAELSHPESLFFIAREGIEAVGYLKLNTGQAQTELQEKEGIEIERIYVKSAYHGKKVGQLLYDRALEIAQLQGKSYLWLGVWEENPRAIRFYEKNGFVVFDKHIFKVGNDEQTDLMMKKELR</sequence>
<dbReference type="PANTHER" id="PTHR43877:SF1">
    <property type="entry name" value="ACETYLTRANSFERASE"/>
    <property type="match status" value="1"/>
</dbReference>
<dbReference type="OrthoDB" id="7205533at2"/>